<dbReference type="InterPro" id="IPR041588">
    <property type="entry name" value="Integrase_H2C2"/>
</dbReference>
<dbReference type="PANTHER" id="PTHR35046:SF9">
    <property type="entry name" value="RNA-DIRECTED DNA POLYMERASE"/>
    <property type="match status" value="1"/>
</dbReference>
<evidence type="ECO:0000256" key="4">
    <source>
        <dbReference type="ARBA" id="ARBA00022759"/>
    </source>
</evidence>
<dbReference type="Gene3D" id="3.30.465.10">
    <property type="match status" value="1"/>
</dbReference>
<dbReference type="InterPro" id="IPR041373">
    <property type="entry name" value="RT_RNaseH"/>
</dbReference>
<dbReference type="GO" id="GO:0003676">
    <property type="term" value="F:nucleic acid binding"/>
    <property type="evidence" value="ECO:0007669"/>
    <property type="project" value="InterPro"/>
</dbReference>
<evidence type="ECO:0000256" key="2">
    <source>
        <dbReference type="ARBA" id="ARBA00022695"/>
    </source>
</evidence>
<evidence type="ECO:0000256" key="6">
    <source>
        <dbReference type="ARBA" id="ARBA00022918"/>
    </source>
</evidence>
<dbReference type="EMBL" id="WHWC01000005">
    <property type="protein sequence ID" value="KAG8382168.1"/>
    <property type="molecule type" value="Genomic_DNA"/>
</dbReference>
<dbReference type="Gene3D" id="3.10.10.10">
    <property type="entry name" value="HIV Type 1 Reverse Transcriptase, subunit A, domain 1"/>
    <property type="match status" value="1"/>
</dbReference>
<keyword evidence="3" id="KW-0540">Nuclease</keyword>
<gene>
    <name evidence="10" type="ORF">BUALT_Bualt05G0048600</name>
</gene>
<evidence type="ECO:0000313" key="10">
    <source>
        <dbReference type="EMBL" id="KAG8382168.1"/>
    </source>
</evidence>
<evidence type="ECO:0000256" key="1">
    <source>
        <dbReference type="ARBA" id="ARBA00022679"/>
    </source>
</evidence>
<keyword evidence="2" id="KW-0548">Nucleotidyltransferase</keyword>
<keyword evidence="1" id="KW-0808">Transferase</keyword>
<feature type="domain" description="Reverse transcriptase RNase H-like" evidence="8">
    <location>
        <begin position="465"/>
        <end position="559"/>
    </location>
</feature>
<evidence type="ECO:0000256" key="5">
    <source>
        <dbReference type="ARBA" id="ARBA00022801"/>
    </source>
</evidence>
<dbReference type="GO" id="GO:0003964">
    <property type="term" value="F:RNA-directed DNA polymerase activity"/>
    <property type="evidence" value="ECO:0007669"/>
    <property type="project" value="UniProtKB-KW"/>
</dbReference>
<keyword evidence="11" id="KW-1185">Reference proteome</keyword>
<evidence type="ECO:0000256" key="3">
    <source>
        <dbReference type="ARBA" id="ARBA00022722"/>
    </source>
</evidence>
<dbReference type="GO" id="GO:0004519">
    <property type="term" value="F:endonuclease activity"/>
    <property type="evidence" value="ECO:0007669"/>
    <property type="project" value="UniProtKB-KW"/>
</dbReference>
<protein>
    <submittedName>
        <fullName evidence="10">Uncharacterized protein</fullName>
    </submittedName>
</protein>
<name>A0AAV6XIL6_9LAMI</name>
<evidence type="ECO:0000259" key="8">
    <source>
        <dbReference type="Pfam" id="PF17917"/>
    </source>
</evidence>
<reference evidence="10" key="1">
    <citation type="submission" date="2019-10" db="EMBL/GenBank/DDBJ databases">
        <authorList>
            <person name="Zhang R."/>
            <person name="Pan Y."/>
            <person name="Wang J."/>
            <person name="Ma R."/>
            <person name="Yu S."/>
        </authorList>
    </citation>
    <scope>NUCLEOTIDE SEQUENCE</scope>
    <source>
        <strain evidence="10">LA-IB0</strain>
        <tissue evidence="10">Leaf</tissue>
    </source>
</reference>
<dbReference type="Pfam" id="PF17917">
    <property type="entry name" value="RT_RNaseH"/>
    <property type="match status" value="1"/>
</dbReference>
<accession>A0AAV6XIL6</accession>
<dbReference type="PANTHER" id="PTHR35046">
    <property type="entry name" value="ZINC KNUCKLE (CCHC-TYPE) FAMILY PROTEIN"/>
    <property type="match status" value="1"/>
</dbReference>
<dbReference type="Pfam" id="PF03732">
    <property type="entry name" value="Retrotrans_gag"/>
    <property type="match status" value="1"/>
</dbReference>
<evidence type="ECO:0000259" key="7">
    <source>
        <dbReference type="Pfam" id="PF03732"/>
    </source>
</evidence>
<dbReference type="InterPro" id="IPR005162">
    <property type="entry name" value="Retrotrans_gag_dom"/>
</dbReference>
<evidence type="ECO:0000313" key="11">
    <source>
        <dbReference type="Proteomes" id="UP000826271"/>
    </source>
</evidence>
<dbReference type="InterPro" id="IPR016169">
    <property type="entry name" value="FAD-bd_PCMH_sub2"/>
</dbReference>
<keyword evidence="4" id="KW-0255">Endonuclease</keyword>
<feature type="domain" description="Integrase zinc-binding" evidence="9">
    <location>
        <begin position="637"/>
        <end position="668"/>
    </location>
</feature>
<dbReference type="GO" id="GO:0016787">
    <property type="term" value="F:hydrolase activity"/>
    <property type="evidence" value="ECO:0007669"/>
    <property type="project" value="UniProtKB-KW"/>
</dbReference>
<feature type="domain" description="Retrotransposon gag" evidence="7">
    <location>
        <begin position="90"/>
        <end position="181"/>
    </location>
</feature>
<dbReference type="SUPFAM" id="SSF56672">
    <property type="entry name" value="DNA/RNA polymerases"/>
    <property type="match status" value="1"/>
</dbReference>
<dbReference type="SUPFAM" id="SSF53098">
    <property type="entry name" value="Ribonuclease H-like"/>
    <property type="match status" value="1"/>
</dbReference>
<proteinExistence type="predicted"/>
<organism evidence="10 11">
    <name type="scientific">Buddleja alternifolia</name>
    <dbReference type="NCBI Taxonomy" id="168488"/>
    <lineage>
        <taxon>Eukaryota</taxon>
        <taxon>Viridiplantae</taxon>
        <taxon>Streptophyta</taxon>
        <taxon>Embryophyta</taxon>
        <taxon>Tracheophyta</taxon>
        <taxon>Spermatophyta</taxon>
        <taxon>Magnoliopsida</taxon>
        <taxon>eudicotyledons</taxon>
        <taxon>Gunneridae</taxon>
        <taxon>Pentapetalae</taxon>
        <taxon>asterids</taxon>
        <taxon>lamiids</taxon>
        <taxon>Lamiales</taxon>
        <taxon>Scrophulariaceae</taxon>
        <taxon>Buddlejeae</taxon>
        <taxon>Buddleja</taxon>
    </lineage>
</organism>
<dbReference type="AlphaFoldDB" id="A0AAV6XIL6"/>
<sequence length="868" mass="98947">MFDKMPRGKLIGEKLQVFDEMPESDYTQKKGVHLGHVPPPPPPPVVWTPSIFAQHLPLSLRHFSRGGYGTLLRKYGMNANNVIDASIVDVSGFAKCFWQMVQREFEHAGRPPIVRWDVMKRRLKEKCIPPYYIHELMDHWHNLRQTSIVFDYMSRFEDIQLNCEVHDTSWRLVSKFTSGLRSDLKHEVLLYSPETLVDAFHKALEIEKFHRLPNSVNQKVSTTRPQGVDLTQGIDPDDVSSLELDQIVDPIEQIASGDEFLISSMTLPRVSLSYIASLPPLSILRHGSAQVSSTSFSSTVAKFVNLSLMEVVSSVVPKGEFHLSSESEEALSPDILKMVSKFQDITLEELLDELPRMQRDEMQMQVEFLLQKGHIQLSRNPCASLLSSPLRKMGLGECVLIVEPRSWSSIGDEWKTSFKTPDRLFEWLVMPFGLSNAPVDTEKVAANTAWPEPKLIFEACSFHVFEIACDAFGICIGANLSQQVHPIPYFSEKLNDVKHRYCTYDCEFYTIVQSLRHWHYNLLPQEFVLYSDHTVLRFLWSQKNRSSRHAKWVEFLQEYTFVLKHCAGVEKKAADALSHVIIVLNSMITHVIDFDRLPDAYPTCLDFGVIFSEIQDGPHIAHTNFVIWDGYLSEALNCVADRFYWPSLRRDVGRIVSQCCACQLSKTRKQNIGLYTPLSIPYKPWNDLSMDFELGLPKTAWGHDSIFVIVDRFSNIACFIPCSKSSDARHVAKLLFKEIFRSTDKSPFKIVIGYSPHSPIDPISLPIDFYADIKQKIPMHTVDYKLAADVHRRHVELNVDYYVIDLTLYRDTFEPQSLSTGTGSHDTTPFSTIIPRLPPLSPPPQDVVDDILDAEVVVSSSGGFQLFS</sequence>
<dbReference type="InterPro" id="IPR012337">
    <property type="entry name" value="RNaseH-like_sf"/>
</dbReference>
<evidence type="ECO:0000259" key="9">
    <source>
        <dbReference type="Pfam" id="PF17921"/>
    </source>
</evidence>
<dbReference type="InterPro" id="IPR043502">
    <property type="entry name" value="DNA/RNA_pol_sf"/>
</dbReference>
<dbReference type="Proteomes" id="UP000826271">
    <property type="component" value="Unassembled WGS sequence"/>
</dbReference>
<comment type="caution">
    <text evidence="10">The sequence shown here is derived from an EMBL/GenBank/DDBJ whole genome shotgun (WGS) entry which is preliminary data.</text>
</comment>
<dbReference type="InterPro" id="IPR036397">
    <property type="entry name" value="RNaseH_sf"/>
</dbReference>
<keyword evidence="6" id="KW-0695">RNA-directed DNA polymerase</keyword>
<keyword evidence="5" id="KW-0378">Hydrolase</keyword>
<dbReference type="Pfam" id="PF17921">
    <property type="entry name" value="Integrase_H2C2"/>
    <property type="match status" value="1"/>
</dbReference>
<dbReference type="CDD" id="cd09274">
    <property type="entry name" value="RNase_HI_RT_Ty3"/>
    <property type="match status" value="1"/>
</dbReference>
<dbReference type="Gene3D" id="3.30.420.10">
    <property type="entry name" value="Ribonuclease H-like superfamily/Ribonuclease H"/>
    <property type="match status" value="1"/>
</dbReference>